<keyword evidence="5" id="KW-0808">Transferase</keyword>
<evidence type="ECO:0000259" key="13">
    <source>
        <dbReference type="PROSITE" id="PS50885"/>
    </source>
</evidence>
<dbReference type="PANTHER" id="PTHR45436:SF5">
    <property type="entry name" value="SENSOR HISTIDINE KINASE TRCS"/>
    <property type="match status" value="1"/>
</dbReference>
<organism evidence="14 15">
    <name type="scientific">Maricaulis maris</name>
    <dbReference type="NCBI Taxonomy" id="74318"/>
    <lineage>
        <taxon>Bacteria</taxon>
        <taxon>Pseudomonadati</taxon>
        <taxon>Pseudomonadota</taxon>
        <taxon>Alphaproteobacteria</taxon>
        <taxon>Maricaulales</taxon>
        <taxon>Maricaulaceae</taxon>
        <taxon>Maricaulis</taxon>
    </lineage>
</organism>
<dbReference type="CDD" id="cd00082">
    <property type="entry name" value="HisKA"/>
    <property type="match status" value="1"/>
</dbReference>
<evidence type="ECO:0000256" key="9">
    <source>
        <dbReference type="ARBA" id="ARBA00023012"/>
    </source>
</evidence>
<feature type="domain" description="HAMP" evidence="13">
    <location>
        <begin position="251"/>
        <end position="306"/>
    </location>
</feature>
<dbReference type="Gene3D" id="6.10.340.10">
    <property type="match status" value="1"/>
</dbReference>
<dbReference type="SMART" id="SM00304">
    <property type="entry name" value="HAMP"/>
    <property type="match status" value="1"/>
</dbReference>
<comment type="subcellular location">
    <subcellularLocation>
        <location evidence="2">Membrane</location>
    </subcellularLocation>
</comment>
<evidence type="ECO:0000256" key="5">
    <source>
        <dbReference type="ARBA" id="ARBA00022679"/>
    </source>
</evidence>
<evidence type="ECO:0000256" key="3">
    <source>
        <dbReference type="ARBA" id="ARBA00012438"/>
    </source>
</evidence>
<keyword evidence="8 11" id="KW-1133">Transmembrane helix</keyword>
<dbReference type="AlphaFoldDB" id="A0A495D2L0"/>
<evidence type="ECO:0000256" key="4">
    <source>
        <dbReference type="ARBA" id="ARBA00022553"/>
    </source>
</evidence>
<dbReference type="Pfam" id="PF00512">
    <property type="entry name" value="HisKA"/>
    <property type="match status" value="1"/>
</dbReference>
<dbReference type="Pfam" id="PF00672">
    <property type="entry name" value="HAMP"/>
    <property type="match status" value="1"/>
</dbReference>
<dbReference type="Pfam" id="PF13755">
    <property type="entry name" value="Sensor_TM1"/>
    <property type="match status" value="1"/>
</dbReference>
<evidence type="ECO:0000256" key="6">
    <source>
        <dbReference type="ARBA" id="ARBA00022692"/>
    </source>
</evidence>
<dbReference type="SUPFAM" id="SSF158472">
    <property type="entry name" value="HAMP domain-like"/>
    <property type="match status" value="1"/>
</dbReference>
<protein>
    <recommendedName>
        <fullName evidence="3">histidine kinase</fullName>
        <ecNumber evidence="3">2.7.13.3</ecNumber>
    </recommendedName>
</protein>
<dbReference type="GO" id="GO:0016020">
    <property type="term" value="C:membrane"/>
    <property type="evidence" value="ECO:0007669"/>
    <property type="project" value="UniProtKB-SubCell"/>
</dbReference>
<dbReference type="Pfam" id="PF02518">
    <property type="entry name" value="HATPase_c"/>
    <property type="match status" value="1"/>
</dbReference>
<sequence length="540" mass="58409">MTSGLRRAGALLRSLAPRPSSRLAQLILMANFVALGVLVVGMLALTETRRGLVNAKLDSLRAQGELIANVLAEGASDGAPAPALRNEDARAILRQLYVPEESRVIVFDKGASIVADSHLLADVFETTLLPPPGAQRAPITDSARSLPVQLLDALANLLRSSEEREAMGRNLRDEVRQVINGETVSGVRREADGRRVVSVSLPIQPVRAVVGVVTIESYDLDTLIEAERRALLPFMIIAALVTAMSSLALTVFIARPIRRLARAAREARRAGGRRVTMPDLRSRNDEIGELGVALSDMTEALYDRLDAIESFAADVAHELKNPLTSIRSAVEVLPKAKDAERRDRLLAVISADVGRLDRLITDISRASRVDAELAREDVSRFDLADLLADLATSYNEAGDKPAMIRLDRQLRSAFVIGRGDPLGQVFRNLLDNALTFSPEGGEIVISLRRGQLDGRSSLKIHVDDQGAGIPDDNLEAVFERFYTERPKGAAFGTHSGLGLAISRQIVKAHGGTILARNRRNQAGDVVGARFTVELPAADAD</sequence>
<keyword evidence="6 11" id="KW-0812">Transmembrane</keyword>
<keyword evidence="4" id="KW-0597">Phosphoprotein</keyword>
<dbReference type="EMBL" id="RBIM01000005">
    <property type="protein sequence ID" value="RKQ96008.1"/>
    <property type="molecule type" value="Genomic_DNA"/>
</dbReference>
<dbReference type="InterPro" id="IPR036890">
    <property type="entry name" value="HATPase_C_sf"/>
</dbReference>
<dbReference type="PROSITE" id="PS50885">
    <property type="entry name" value="HAMP"/>
    <property type="match status" value="1"/>
</dbReference>
<dbReference type="SUPFAM" id="SSF47384">
    <property type="entry name" value="Homodimeric domain of signal transducing histidine kinase"/>
    <property type="match status" value="1"/>
</dbReference>
<dbReference type="InterPro" id="IPR050428">
    <property type="entry name" value="TCS_sensor_his_kinase"/>
</dbReference>
<accession>A0A495D2L0</accession>
<feature type="domain" description="Histidine kinase" evidence="12">
    <location>
        <begin position="314"/>
        <end position="538"/>
    </location>
</feature>
<comment type="caution">
    <text evidence="14">The sequence shown here is derived from an EMBL/GenBank/DDBJ whole genome shotgun (WGS) entry which is preliminary data.</text>
</comment>
<dbReference type="InterPro" id="IPR036097">
    <property type="entry name" value="HisK_dim/P_sf"/>
</dbReference>
<keyword evidence="9" id="KW-0902">Two-component regulatory system</keyword>
<dbReference type="InterPro" id="IPR005467">
    <property type="entry name" value="His_kinase_dom"/>
</dbReference>
<dbReference type="PANTHER" id="PTHR45436">
    <property type="entry name" value="SENSOR HISTIDINE KINASE YKOH"/>
    <property type="match status" value="1"/>
</dbReference>
<keyword evidence="10 11" id="KW-0472">Membrane</keyword>
<name>A0A495D2L0_9PROT</name>
<evidence type="ECO:0000256" key="2">
    <source>
        <dbReference type="ARBA" id="ARBA00004370"/>
    </source>
</evidence>
<dbReference type="Gene3D" id="1.10.287.130">
    <property type="match status" value="1"/>
</dbReference>
<dbReference type="InterPro" id="IPR003661">
    <property type="entry name" value="HisK_dim/P_dom"/>
</dbReference>
<dbReference type="PROSITE" id="PS50109">
    <property type="entry name" value="HIS_KIN"/>
    <property type="match status" value="1"/>
</dbReference>
<evidence type="ECO:0000256" key="7">
    <source>
        <dbReference type="ARBA" id="ARBA00022777"/>
    </source>
</evidence>
<evidence type="ECO:0000256" key="1">
    <source>
        <dbReference type="ARBA" id="ARBA00000085"/>
    </source>
</evidence>
<evidence type="ECO:0000313" key="14">
    <source>
        <dbReference type="EMBL" id="RKQ96008.1"/>
    </source>
</evidence>
<evidence type="ECO:0000259" key="12">
    <source>
        <dbReference type="PROSITE" id="PS50109"/>
    </source>
</evidence>
<evidence type="ECO:0000256" key="10">
    <source>
        <dbReference type="ARBA" id="ARBA00023136"/>
    </source>
</evidence>
<dbReference type="EC" id="2.7.13.3" evidence="3"/>
<dbReference type="SMART" id="SM00387">
    <property type="entry name" value="HATPase_c"/>
    <property type="match status" value="1"/>
</dbReference>
<keyword evidence="7 14" id="KW-0418">Kinase</keyword>
<dbReference type="Pfam" id="PF13756">
    <property type="entry name" value="Stimulus_sens_1"/>
    <property type="match status" value="1"/>
</dbReference>
<dbReference type="InterPro" id="IPR025908">
    <property type="entry name" value="Sensor_TM1"/>
</dbReference>
<comment type="catalytic activity">
    <reaction evidence="1">
        <text>ATP + protein L-histidine = ADP + protein N-phospho-L-histidine.</text>
        <dbReference type="EC" id="2.7.13.3"/>
    </reaction>
</comment>
<proteinExistence type="predicted"/>
<dbReference type="PRINTS" id="PR00344">
    <property type="entry name" value="BCTRLSENSOR"/>
</dbReference>
<dbReference type="Proteomes" id="UP000273675">
    <property type="component" value="Unassembled WGS sequence"/>
</dbReference>
<dbReference type="Gene3D" id="3.30.565.10">
    <property type="entry name" value="Histidine kinase-like ATPase, C-terminal domain"/>
    <property type="match status" value="1"/>
</dbReference>
<dbReference type="SMART" id="SM00388">
    <property type="entry name" value="HisKA"/>
    <property type="match status" value="1"/>
</dbReference>
<reference evidence="14 15" key="1">
    <citation type="submission" date="2018-10" db="EMBL/GenBank/DDBJ databases">
        <title>Genomic Encyclopedia of Type Strains, Phase IV (KMG-IV): sequencing the most valuable type-strain genomes for metagenomic binning, comparative biology and taxonomic classification.</title>
        <authorList>
            <person name="Goeker M."/>
        </authorList>
    </citation>
    <scope>NUCLEOTIDE SEQUENCE [LARGE SCALE GENOMIC DNA]</scope>
    <source>
        <strain evidence="14 15">DSM 4734</strain>
    </source>
</reference>
<dbReference type="InterPro" id="IPR003660">
    <property type="entry name" value="HAMP_dom"/>
</dbReference>
<feature type="transmembrane region" description="Helical" evidence="11">
    <location>
        <begin position="230"/>
        <end position="254"/>
    </location>
</feature>
<dbReference type="SUPFAM" id="SSF55874">
    <property type="entry name" value="ATPase domain of HSP90 chaperone/DNA topoisomerase II/histidine kinase"/>
    <property type="match status" value="1"/>
</dbReference>
<dbReference type="InterPro" id="IPR003594">
    <property type="entry name" value="HATPase_dom"/>
</dbReference>
<dbReference type="InterPro" id="IPR025919">
    <property type="entry name" value="Stimulus_sens_dom"/>
</dbReference>
<dbReference type="RefSeq" id="WP_121211575.1">
    <property type="nucleotide sequence ID" value="NZ_RBIM01000005.1"/>
</dbReference>
<evidence type="ECO:0000313" key="15">
    <source>
        <dbReference type="Proteomes" id="UP000273675"/>
    </source>
</evidence>
<evidence type="ECO:0000256" key="11">
    <source>
        <dbReference type="SAM" id="Phobius"/>
    </source>
</evidence>
<evidence type="ECO:0000256" key="8">
    <source>
        <dbReference type="ARBA" id="ARBA00022989"/>
    </source>
</evidence>
<feature type="transmembrane region" description="Helical" evidence="11">
    <location>
        <begin position="23"/>
        <end position="46"/>
    </location>
</feature>
<gene>
    <name evidence="14" type="ORF">C7435_2257</name>
</gene>
<dbReference type="GO" id="GO:0000155">
    <property type="term" value="F:phosphorelay sensor kinase activity"/>
    <property type="evidence" value="ECO:0007669"/>
    <property type="project" value="InterPro"/>
</dbReference>
<dbReference type="InterPro" id="IPR004358">
    <property type="entry name" value="Sig_transdc_His_kin-like_C"/>
</dbReference>
<dbReference type="OrthoDB" id="9805942at2"/>